<evidence type="ECO:0000259" key="3">
    <source>
        <dbReference type="Pfam" id="PF00005"/>
    </source>
</evidence>
<dbReference type="SUPFAM" id="SSF52540">
    <property type="entry name" value="P-loop containing nucleoside triphosphate hydrolases"/>
    <property type="match status" value="1"/>
</dbReference>
<dbReference type="eggNOG" id="KOG0927">
    <property type="taxonomic scope" value="Eukaryota"/>
</dbReference>
<feature type="compositionally biased region" description="Gly residues" evidence="2">
    <location>
        <begin position="189"/>
        <end position="198"/>
    </location>
</feature>
<dbReference type="RefSeq" id="XP_018230564.1">
    <property type="nucleotide sequence ID" value="XM_018373396.1"/>
</dbReference>
<reference evidence="5" key="1">
    <citation type="journal article" date="2016" name="Nat. Commun.">
        <title>Genome analysis of three Pneumocystis species reveals adaptation mechanisms to life exclusively in mammalian hosts.</title>
        <authorList>
            <person name="Ma L."/>
            <person name="Chen Z."/>
            <person name="Huang D.W."/>
            <person name="Kutty G."/>
            <person name="Ishihara M."/>
            <person name="Wang H."/>
            <person name="Abouelleil A."/>
            <person name="Bishop L."/>
            <person name="Davey E."/>
            <person name="Deng R."/>
            <person name="Deng X."/>
            <person name="Fan L."/>
            <person name="Fantoni G."/>
            <person name="Fitzgerald M."/>
            <person name="Gogineni E."/>
            <person name="Goldberg J.M."/>
            <person name="Handley G."/>
            <person name="Hu X."/>
            <person name="Huber C."/>
            <person name="Jiao X."/>
            <person name="Jones K."/>
            <person name="Levin J.Z."/>
            <person name="Liu Y."/>
            <person name="Macdonald P."/>
            <person name="Melnikov A."/>
            <person name="Raley C."/>
            <person name="Sassi M."/>
            <person name="Sherman B.T."/>
            <person name="Song X."/>
            <person name="Sykes S."/>
            <person name="Tran B."/>
            <person name="Walsh L."/>
            <person name="Xia Y."/>
            <person name="Yang J."/>
            <person name="Young S."/>
            <person name="Zeng Q."/>
            <person name="Zheng X."/>
            <person name="Stephens R."/>
            <person name="Nusbaum C."/>
            <person name="Birren B.W."/>
            <person name="Azadi P."/>
            <person name="Lempicki R.A."/>
            <person name="Cuomo C.A."/>
            <person name="Kovacs J.A."/>
        </authorList>
    </citation>
    <scope>NUCLEOTIDE SEQUENCE [LARGE SCALE GENOMIC DNA]</scope>
    <source>
        <strain evidence="5">RU7</strain>
    </source>
</reference>
<dbReference type="Gene3D" id="3.40.50.300">
    <property type="entry name" value="P-loop containing nucleotide triphosphate hydrolases"/>
    <property type="match status" value="1"/>
</dbReference>
<protein>
    <recommendedName>
        <fullName evidence="3">ABC transporter domain-containing protein</fullName>
    </recommendedName>
</protein>
<feature type="compositionally biased region" description="Polar residues" evidence="2">
    <location>
        <begin position="33"/>
        <end position="49"/>
    </location>
</feature>
<gene>
    <name evidence="4" type="ORF">T551_01133</name>
</gene>
<evidence type="ECO:0000313" key="4">
    <source>
        <dbReference type="EMBL" id="KTW31872.1"/>
    </source>
</evidence>
<dbReference type="Pfam" id="PF00005">
    <property type="entry name" value="ABC_tran"/>
    <property type="match status" value="1"/>
</dbReference>
<sequence>MSKSASKLKRESEKAQRLAKQMQQTQQKSASQPETTNSHSDLSASGVLTSQPMSRDLRIEQYTLSFHGRMLIEVSEKNERSSNMRKYKATVELNHGQRYGLLGANGSGKSTFLRSLAARDIPFPAYFDIFLVNEAAPPVDISALDYIISEARSKLAAVETELEQLLTKENGATSGETASTSKGQKGKRGTGGNGGIGGNDFNEVSSDALMDELVERMAELDSGTLEARAANVLHGLGFSAARMKMPTKEMSGGWRMRVSLGCALFLQPTILLLDEPTNHLDLEA</sequence>
<evidence type="ECO:0000256" key="2">
    <source>
        <dbReference type="SAM" id="MobiDB-lite"/>
    </source>
</evidence>
<dbReference type="GeneID" id="28939651"/>
<dbReference type="OrthoDB" id="2110130at2759"/>
<proteinExistence type="predicted"/>
<dbReference type="InterPro" id="IPR003439">
    <property type="entry name" value="ABC_transporter-like_ATP-bd"/>
</dbReference>
<feature type="region of interest" description="Disordered" evidence="2">
    <location>
        <begin position="1"/>
        <end position="49"/>
    </location>
</feature>
<dbReference type="GO" id="GO:0016887">
    <property type="term" value="F:ATP hydrolysis activity"/>
    <property type="evidence" value="ECO:0007669"/>
    <property type="project" value="InterPro"/>
</dbReference>
<accession>A0A0W4ZU76</accession>
<dbReference type="GO" id="GO:0005524">
    <property type="term" value="F:ATP binding"/>
    <property type="evidence" value="ECO:0007669"/>
    <property type="project" value="InterPro"/>
</dbReference>
<dbReference type="PANTHER" id="PTHR19211:SF15">
    <property type="entry name" value="ATP-BINDING CASSETTE SUB-FAMILY F MEMBER 2"/>
    <property type="match status" value="1"/>
</dbReference>
<comment type="caution">
    <text evidence="4">The sequence shown here is derived from an EMBL/GenBank/DDBJ whole genome shotgun (WGS) entry which is preliminary data.</text>
</comment>
<dbReference type="VEuPathDB" id="FungiDB:T551_01133"/>
<feature type="compositionally biased region" description="Low complexity" evidence="2">
    <location>
        <begin position="18"/>
        <end position="32"/>
    </location>
</feature>
<feature type="region of interest" description="Disordered" evidence="2">
    <location>
        <begin position="167"/>
        <end position="201"/>
    </location>
</feature>
<dbReference type="PANTHER" id="PTHR19211">
    <property type="entry name" value="ATP-BINDING TRANSPORT PROTEIN-RELATED"/>
    <property type="match status" value="1"/>
</dbReference>
<keyword evidence="1" id="KW-0677">Repeat</keyword>
<name>A0A0W4ZU76_PNEJ7</name>
<dbReference type="STRING" id="1408657.A0A0W4ZU76"/>
<organism evidence="4 5">
    <name type="scientific">Pneumocystis jirovecii (strain RU7)</name>
    <name type="common">Human pneumocystis pneumonia agent</name>
    <dbReference type="NCBI Taxonomy" id="1408657"/>
    <lineage>
        <taxon>Eukaryota</taxon>
        <taxon>Fungi</taxon>
        <taxon>Dikarya</taxon>
        <taxon>Ascomycota</taxon>
        <taxon>Taphrinomycotina</taxon>
        <taxon>Pneumocystomycetes</taxon>
        <taxon>Pneumocystaceae</taxon>
        <taxon>Pneumocystis</taxon>
    </lineage>
</organism>
<dbReference type="EMBL" id="LFWA01000004">
    <property type="protein sequence ID" value="KTW31872.1"/>
    <property type="molecule type" value="Genomic_DNA"/>
</dbReference>
<dbReference type="InterPro" id="IPR027417">
    <property type="entry name" value="P-loop_NTPase"/>
</dbReference>
<dbReference type="Proteomes" id="UP000053447">
    <property type="component" value="Unassembled WGS sequence"/>
</dbReference>
<dbReference type="AlphaFoldDB" id="A0A0W4ZU76"/>
<feature type="compositionally biased region" description="Polar residues" evidence="2">
    <location>
        <begin position="170"/>
        <end position="181"/>
    </location>
</feature>
<dbReference type="InterPro" id="IPR050611">
    <property type="entry name" value="ABCF"/>
</dbReference>
<feature type="domain" description="ABC transporter" evidence="3">
    <location>
        <begin position="90"/>
        <end position="278"/>
    </location>
</feature>
<evidence type="ECO:0000256" key="1">
    <source>
        <dbReference type="ARBA" id="ARBA00022737"/>
    </source>
</evidence>
<evidence type="ECO:0000313" key="5">
    <source>
        <dbReference type="Proteomes" id="UP000053447"/>
    </source>
</evidence>
<keyword evidence="5" id="KW-1185">Reference proteome</keyword>